<organism evidence="1 2">
    <name type="scientific">Parabacteroides distasonis</name>
    <dbReference type="NCBI Taxonomy" id="823"/>
    <lineage>
        <taxon>Bacteria</taxon>
        <taxon>Pseudomonadati</taxon>
        <taxon>Bacteroidota</taxon>
        <taxon>Bacteroidia</taxon>
        <taxon>Bacteroidales</taxon>
        <taxon>Tannerellaceae</taxon>
        <taxon>Parabacteroides</taxon>
    </lineage>
</organism>
<dbReference type="AlphaFoldDB" id="A0A5Q8BEW8"/>
<proteinExistence type="predicted"/>
<reference evidence="1 2" key="1">
    <citation type="journal article" date="2019" name="Nat. Med.">
        <title>A library of human gut bacterial isolates paired with longitudinal multiomics data enables mechanistic microbiome research.</title>
        <authorList>
            <person name="Poyet M."/>
            <person name="Groussin M."/>
            <person name="Gibbons S.M."/>
            <person name="Avila-Pacheco J."/>
            <person name="Jiang X."/>
            <person name="Kearney S.M."/>
            <person name="Perrotta A.R."/>
            <person name="Berdy B."/>
            <person name="Zhao S."/>
            <person name="Lieberman T.D."/>
            <person name="Swanson P.K."/>
            <person name="Smith M."/>
            <person name="Roesemann S."/>
            <person name="Alexander J.E."/>
            <person name="Rich S.A."/>
            <person name="Livny J."/>
            <person name="Vlamakis H."/>
            <person name="Clish C."/>
            <person name="Bullock K."/>
            <person name="Deik A."/>
            <person name="Scott J."/>
            <person name="Pierce K.A."/>
            <person name="Xavier R.J."/>
            <person name="Alm E.J."/>
        </authorList>
    </citation>
    <scope>NUCLEOTIDE SEQUENCE [LARGE SCALE GENOMIC DNA]</scope>
    <source>
        <strain evidence="1 2">BIOML-A41</strain>
    </source>
</reference>
<name>A0A5Q8BEW8_PARDI</name>
<dbReference type="RefSeq" id="WP_122246677.1">
    <property type="nucleotide sequence ID" value="NZ_QSIP01000005.1"/>
</dbReference>
<gene>
    <name evidence="1" type="ORF">GKD59_08290</name>
</gene>
<evidence type="ECO:0000313" key="2">
    <source>
        <dbReference type="Proteomes" id="UP000463337"/>
    </source>
</evidence>
<accession>A0A5Q8BEW8</accession>
<dbReference type="EMBL" id="WKLT01000006">
    <property type="protein sequence ID" value="MRY57909.1"/>
    <property type="molecule type" value="Genomic_DNA"/>
</dbReference>
<evidence type="ECO:0000313" key="1">
    <source>
        <dbReference type="EMBL" id="MRY57909.1"/>
    </source>
</evidence>
<sequence>MGRSESVTQSSFMFLVLCNEAFGYTHERTLDSDLALVMSMLREHGYLVNDRNKSLLVDDDESGDNHGEWVEVIDFDTGKKKRVRRMSPV</sequence>
<comment type="caution">
    <text evidence="1">The sequence shown here is derived from an EMBL/GenBank/DDBJ whole genome shotgun (WGS) entry which is preliminary data.</text>
</comment>
<dbReference type="Proteomes" id="UP000463337">
    <property type="component" value="Unassembled WGS sequence"/>
</dbReference>
<protein>
    <submittedName>
        <fullName evidence="1">Uncharacterized protein</fullName>
    </submittedName>
</protein>